<dbReference type="Proteomes" id="UP000502756">
    <property type="component" value="Chromosome"/>
</dbReference>
<keyword evidence="2" id="KW-0472">Membrane</keyword>
<dbReference type="AlphaFoldDB" id="A0A6M5Y7I5"/>
<feature type="region of interest" description="Disordered" evidence="1">
    <location>
        <begin position="304"/>
        <end position="339"/>
    </location>
</feature>
<accession>A0A6M5Y7I5</accession>
<dbReference type="InterPro" id="IPR045269">
    <property type="entry name" value="Atg1-like"/>
</dbReference>
<keyword evidence="2" id="KW-1133">Transmembrane helix</keyword>
<evidence type="ECO:0000256" key="2">
    <source>
        <dbReference type="SAM" id="Phobius"/>
    </source>
</evidence>
<keyword evidence="4" id="KW-0808">Transferase</keyword>
<evidence type="ECO:0000313" key="5">
    <source>
        <dbReference type="Proteomes" id="UP000502756"/>
    </source>
</evidence>
<reference evidence="4 5" key="1">
    <citation type="submission" date="2020-05" db="EMBL/GenBank/DDBJ databases">
        <title>Genome sequencing of Spirosoma sp. TS118.</title>
        <authorList>
            <person name="Lee J.-H."/>
            <person name="Jeong S."/>
            <person name="Zhao L."/>
            <person name="Jung J.-H."/>
            <person name="Kim M.-K."/>
            <person name="Lim S."/>
        </authorList>
    </citation>
    <scope>NUCLEOTIDE SEQUENCE [LARGE SCALE GENOMIC DNA]</scope>
    <source>
        <strain evidence="4 5">TS118</strain>
    </source>
</reference>
<dbReference type="InterPro" id="IPR011009">
    <property type="entry name" value="Kinase-like_dom_sf"/>
</dbReference>
<dbReference type="Gene3D" id="1.10.510.10">
    <property type="entry name" value="Transferase(Phosphotransferase) domain 1"/>
    <property type="match status" value="1"/>
</dbReference>
<dbReference type="CDD" id="cd14014">
    <property type="entry name" value="STKc_PknB_like"/>
    <property type="match status" value="1"/>
</dbReference>
<keyword evidence="5" id="KW-1185">Reference proteome</keyword>
<keyword evidence="2" id="KW-0812">Transmembrane</keyword>
<protein>
    <submittedName>
        <fullName evidence="4">Serine/threonine protein kinase</fullName>
    </submittedName>
</protein>
<dbReference type="PROSITE" id="PS50011">
    <property type="entry name" value="PROTEIN_KINASE_DOM"/>
    <property type="match status" value="1"/>
</dbReference>
<dbReference type="KEGG" id="stae:HNV11_13555"/>
<dbReference type="PANTHER" id="PTHR24348">
    <property type="entry name" value="SERINE/THREONINE-PROTEIN KINASE UNC-51-RELATED"/>
    <property type="match status" value="1"/>
</dbReference>
<dbReference type="PROSITE" id="PS00108">
    <property type="entry name" value="PROTEIN_KINASE_ST"/>
    <property type="match status" value="1"/>
</dbReference>
<dbReference type="GO" id="GO:0004674">
    <property type="term" value="F:protein serine/threonine kinase activity"/>
    <property type="evidence" value="ECO:0007669"/>
    <property type="project" value="UniProtKB-KW"/>
</dbReference>
<feature type="transmembrane region" description="Helical" evidence="2">
    <location>
        <begin position="346"/>
        <end position="364"/>
    </location>
</feature>
<dbReference type="SMART" id="SM00220">
    <property type="entry name" value="S_TKc"/>
    <property type="match status" value="1"/>
</dbReference>
<dbReference type="EMBL" id="CP053435">
    <property type="protein sequence ID" value="QJW90328.1"/>
    <property type="molecule type" value="Genomic_DNA"/>
</dbReference>
<feature type="compositionally biased region" description="Pro residues" evidence="1">
    <location>
        <begin position="509"/>
        <end position="518"/>
    </location>
</feature>
<evidence type="ECO:0000256" key="1">
    <source>
        <dbReference type="SAM" id="MobiDB-lite"/>
    </source>
</evidence>
<dbReference type="RefSeq" id="WP_171740172.1">
    <property type="nucleotide sequence ID" value="NZ_CP053435.1"/>
</dbReference>
<name>A0A6M5Y7I5_9BACT</name>
<feature type="domain" description="Protein kinase" evidence="3">
    <location>
        <begin position="10"/>
        <end position="283"/>
    </location>
</feature>
<organism evidence="4 5">
    <name type="scientific">Spirosoma taeanense</name>
    <dbReference type="NCBI Taxonomy" id="2735870"/>
    <lineage>
        <taxon>Bacteria</taxon>
        <taxon>Pseudomonadati</taxon>
        <taxon>Bacteroidota</taxon>
        <taxon>Cytophagia</taxon>
        <taxon>Cytophagales</taxon>
        <taxon>Cytophagaceae</taxon>
        <taxon>Spirosoma</taxon>
    </lineage>
</organism>
<dbReference type="InterPro" id="IPR000719">
    <property type="entry name" value="Prot_kinase_dom"/>
</dbReference>
<dbReference type="GO" id="GO:0005737">
    <property type="term" value="C:cytoplasm"/>
    <property type="evidence" value="ECO:0007669"/>
    <property type="project" value="TreeGrafter"/>
</dbReference>
<feature type="region of interest" description="Disordered" evidence="1">
    <location>
        <begin position="484"/>
        <end position="518"/>
    </location>
</feature>
<gene>
    <name evidence="4" type="ORF">HNV11_13555</name>
</gene>
<dbReference type="SUPFAM" id="SSF56112">
    <property type="entry name" value="Protein kinase-like (PK-like)"/>
    <property type="match status" value="1"/>
</dbReference>
<dbReference type="Pfam" id="PF00069">
    <property type="entry name" value="Pkinase"/>
    <property type="match status" value="1"/>
</dbReference>
<evidence type="ECO:0000313" key="4">
    <source>
        <dbReference type="EMBL" id="QJW90328.1"/>
    </source>
</evidence>
<keyword evidence="4" id="KW-0723">Serine/threonine-protein kinase</keyword>
<feature type="compositionally biased region" description="Polar residues" evidence="1">
    <location>
        <begin position="304"/>
        <end position="317"/>
    </location>
</feature>
<dbReference type="GO" id="GO:0005524">
    <property type="term" value="F:ATP binding"/>
    <property type="evidence" value="ECO:0007669"/>
    <property type="project" value="InterPro"/>
</dbReference>
<feature type="compositionally biased region" description="Polar residues" evidence="1">
    <location>
        <begin position="489"/>
        <end position="498"/>
    </location>
</feature>
<dbReference type="InterPro" id="IPR008271">
    <property type="entry name" value="Ser/Thr_kinase_AS"/>
</dbReference>
<sequence>MQTVSFNTQFPGYEILGEISRSNARVLKARHLDTGDLVAIKHFTFNTDAETLRRFGRESEIMARINHPNIVNVREVRLDAELPFIVMDLVEGGSVRQLLTGEGGETRNLSVNTTIRLGLQIIDALSVIHPQGIVHRDIKPENILFRRLASGELHFLLTDFGIARLNEQAVTVTGQSLMTYEYASPEQFDNPRQVSAATDYYSLGVVLFECLTGQVPFSMGEGIGIVTFMNTVLTTPPPRLVPTPDRPLPPSLADLLHGLLMKQAAERIHDPTVVKLALKQAELEQLQMEQGSALTGAVTTEASVLGAGSQTKPTQAHRSPVEETQPRRPAKQSAEISRPRTGQRKLVLIGLLVLLVGTGVYYAVTRNSGDKPLVSVAPNAGPKTAQVSPEQIQAEEAKRKAEEARLLEERRQQMLKAAKLVKVESAGFRTGLFGGIKELKLRLRNPTELNFRYVLVKVSYIKDNGKIFKSANVYFRNIGPYSTEVRSAPDSQRGTQVSAKVVSYESPDIPAPAEQPQP</sequence>
<keyword evidence="4" id="KW-0418">Kinase</keyword>
<evidence type="ECO:0000259" key="3">
    <source>
        <dbReference type="PROSITE" id="PS50011"/>
    </source>
</evidence>
<proteinExistence type="predicted"/>